<proteinExistence type="predicted"/>
<dbReference type="Proteomes" id="UP000664417">
    <property type="component" value="Unassembled WGS sequence"/>
</dbReference>
<gene>
    <name evidence="1" type="ORF">J3U88_23800</name>
</gene>
<dbReference type="AlphaFoldDB" id="A0A8J7U650"/>
<sequence length="327" mass="37830">MSEFDNPWKHVAEDFFPELVAFFMPDAYREIDWEKPVESLDKDLPKEEVNDAVGDRRADKLFRVVTTDGDAQLVYLHIEFQNEVDEALSERMYIYNCRFFNKFRAPIVSLAILGDTNPDWRPEPFGFGKWGSILNFEFRIAKLMDYIAAREALESKENVIGLIVLAHLAGKLTRNRLDQRFQEKLAILKVLFAKEFDLKRFDRAIKFIDSVIDLPNEMDEPFREALQESVGEEKVAYLTSFERVAKEEGRVAGREEGRVAGREEGRVAGREEGRVEGASQMLLRILERKFGTNPPWVYEKMKTAKNAQVMMWVDKVLTADKLADVFA</sequence>
<evidence type="ECO:0000313" key="2">
    <source>
        <dbReference type="Proteomes" id="UP000664417"/>
    </source>
</evidence>
<dbReference type="RefSeq" id="WP_207861498.1">
    <property type="nucleotide sequence ID" value="NZ_JAFREP010000025.1"/>
</dbReference>
<evidence type="ECO:0000313" key="1">
    <source>
        <dbReference type="EMBL" id="MBO1321524.1"/>
    </source>
</evidence>
<dbReference type="PANTHER" id="PTHR35586">
    <property type="entry name" value="SLL1691 PROTEIN"/>
    <property type="match status" value="1"/>
</dbReference>
<name>A0A8J7U650_9BACT</name>
<dbReference type="EMBL" id="JAFREP010000025">
    <property type="protein sequence ID" value="MBO1321524.1"/>
    <property type="molecule type" value="Genomic_DNA"/>
</dbReference>
<reference evidence="1" key="1">
    <citation type="submission" date="2021-03" db="EMBL/GenBank/DDBJ databases">
        <authorList>
            <person name="Wang G."/>
        </authorList>
    </citation>
    <scope>NUCLEOTIDE SEQUENCE</scope>
    <source>
        <strain evidence="1">KCTC 12899</strain>
    </source>
</reference>
<organism evidence="1 2">
    <name type="scientific">Acanthopleuribacter pedis</name>
    <dbReference type="NCBI Taxonomy" id="442870"/>
    <lineage>
        <taxon>Bacteria</taxon>
        <taxon>Pseudomonadati</taxon>
        <taxon>Acidobacteriota</taxon>
        <taxon>Holophagae</taxon>
        <taxon>Acanthopleuribacterales</taxon>
        <taxon>Acanthopleuribacteraceae</taxon>
        <taxon>Acanthopleuribacter</taxon>
    </lineage>
</organism>
<comment type="caution">
    <text evidence="1">The sequence shown here is derived from an EMBL/GenBank/DDBJ whole genome shotgun (WGS) entry which is preliminary data.</text>
</comment>
<evidence type="ECO:0008006" key="3">
    <source>
        <dbReference type="Google" id="ProtNLM"/>
    </source>
</evidence>
<keyword evidence="2" id="KW-1185">Reference proteome</keyword>
<accession>A0A8J7U650</accession>
<protein>
    <recommendedName>
        <fullName evidence="3">DUF4351 domain-containing protein</fullName>
    </recommendedName>
</protein>
<dbReference type="PANTHER" id="PTHR35586:SF1">
    <property type="entry name" value="SLL1691 PROTEIN"/>
    <property type="match status" value="1"/>
</dbReference>